<name>A0A9W6XRB5_9STRA</name>
<evidence type="ECO:0000259" key="1">
    <source>
        <dbReference type="PROSITE" id="PS50878"/>
    </source>
</evidence>
<keyword evidence="3" id="KW-1185">Reference proteome</keyword>
<dbReference type="AlphaFoldDB" id="A0A9W6XRB5"/>
<evidence type="ECO:0000313" key="2">
    <source>
        <dbReference type="EMBL" id="GMF43487.1"/>
    </source>
</evidence>
<protein>
    <submittedName>
        <fullName evidence="2">Unnamed protein product</fullName>
    </submittedName>
</protein>
<dbReference type="OrthoDB" id="129170at2759"/>
<reference evidence="2" key="1">
    <citation type="submission" date="2023-04" db="EMBL/GenBank/DDBJ databases">
        <title>Phytophthora fragariaefolia NBRC 109709.</title>
        <authorList>
            <person name="Ichikawa N."/>
            <person name="Sato H."/>
            <person name="Tonouchi N."/>
        </authorList>
    </citation>
    <scope>NUCLEOTIDE SEQUENCE</scope>
    <source>
        <strain evidence="2">NBRC 109709</strain>
    </source>
</reference>
<dbReference type="InterPro" id="IPR000477">
    <property type="entry name" value="RT_dom"/>
</dbReference>
<feature type="domain" description="Reverse transcriptase" evidence="1">
    <location>
        <begin position="1"/>
        <end position="106"/>
    </location>
</feature>
<evidence type="ECO:0000313" key="3">
    <source>
        <dbReference type="Proteomes" id="UP001165121"/>
    </source>
</evidence>
<dbReference type="PROSITE" id="PS50878">
    <property type="entry name" value="RT_POL"/>
    <property type="match status" value="1"/>
</dbReference>
<dbReference type="Proteomes" id="UP001165121">
    <property type="component" value="Unassembled WGS sequence"/>
</dbReference>
<proteinExistence type="predicted"/>
<gene>
    <name evidence="2" type="ORF">Pfra01_001472500</name>
</gene>
<accession>A0A9W6XRB5</accession>
<organism evidence="2 3">
    <name type="scientific">Phytophthora fragariaefolia</name>
    <dbReference type="NCBI Taxonomy" id="1490495"/>
    <lineage>
        <taxon>Eukaryota</taxon>
        <taxon>Sar</taxon>
        <taxon>Stramenopiles</taxon>
        <taxon>Oomycota</taxon>
        <taxon>Peronosporomycetes</taxon>
        <taxon>Peronosporales</taxon>
        <taxon>Peronosporaceae</taxon>
        <taxon>Phytophthora</taxon>
    </lineage>
</organism>
<comment type="caution">
    <text evidence="2">The sequence shown here is derived from an EMBL/GenBank/DDBJ whole genome shotgun (WGS) entry which is preliminary data.</text>
</comment>
<dbReference type="EMBL" id="BSXT01001544">
    <property type="protein sequence ID" value="GMF43487.1"/>
    <property type="molecule type" value="Genomic_DNA"/>
</dbReference>
<sequence>MEPLYQWLQAGEAHMGIIIQIQAGKVTLRVAGYADDTAIYLSGTEELFNVLHTVNVFGEASGLLPNRAKTMVIALHSDGLARDTTWPGAVRRLPVEQQCRYLGIQVGSTPGAASSWDLAGDQLRVQIRLAGHRTLTVDQRARVASAVIIPKLVYIGHHA</sequence>